<sequence>MKEFITINLGGYPVRISSYDRLLKYEQGIDGYEQLTDHAYNSMLFHNLGYDKCPTGLQWPEFNKPIEWIAKESTNVLDIPMTKHKMMLLGPTSLLDLMRIVCIWGAGEVETGNLLDYIHSFKLPSETEVKLLIENGYKVTRKAVVKRKQDSWLTSNIEVRRLYNINPNVDEVYFEHCFRNYTKYFRKAIILDPVPLFVASIIDPDFLLSIIRECEIQASMKVANEKYNGITALRTDAEMFDEFVKIFSNFEDGINLIYREEGAFGFTLDLRAASEFVASGNVQAAYKLHKAAMEDKNFYRMIDEAEVIANINISDVGDYLDNVLDDMDKQHIFKYLDKRSMSKFLADDKDKYDKVLLRVKRIIACLENLVPDMLDSKDKLILSKPFYMDIDKFGIYSKATNEVLIATEDNKIYILSPKNAIDLYKNLYNTKVLLDPKEIPPEQAKPVPRIEFIGKKNEEVPPVVSEPIPTQQTSLVNTNYQTPQYDNSIKVDEDGMIGINISNYIED</sequence>
<name>A0A8S5TGP0_9CAUD</name>
<organism evidence="1">
    <name type="scientific">Myoviridae sp. ctIty1</name>
    <dbReference type="NCBI Taxonomy" id="2827673"/>
    <lineage>
        <taxon>Viruses</taxon>
        <taxon>Duplodnaviria</taxon>
        <taxon>Heunggongvirae</taxon>
        <taxon>Uroviricota</taxon>
        <taxon>Caudoviricetes</taxon>
    </lineage>
</organism>
<protein>
    <submittedName>
        <fullName evidence="1">Uncharacterized protein</fullName>
    </submittedName>
</protein>
<dbReference type="EMBL" id="BK032823">
    <property type="protein sequence ID" value="DAF62312.1"/>
    <property type="molecule type" value="Genomic_DNA"/>
</dbReference>
<accession>A0A8S5TGP0</accession>
<proteinExistence type="predicted"/>
<evidence type="ECO:0000313" key="1">
    <source>
        <dbReference type="EMBL" id="DAF62312.1"/>
    </source>
</evidence>
<reference evidence="1" key="1">
    <citation type="journal article" date="2021" name="Proc. Natl. Acad. Sci. U.S.A.">
        <title>A Catalog of Tens of Thousands of Viruses from Human Metagenomes Reveals Hidden Associations with Chronic Diseases.</title>
        <authorList>
            <person name="Tisza M.J."/>
            <person name="Buck C.B."/>
        </authorList>
    </citation>
    <scope>NUCLEOTIDE SEQUENCE</scope>
    <source>
        <strain evidence="1">CtIty1</strain>
    </source>
</reference>